<name>A0A9D4DWF3_DREPO</name>
<protein>
    <submittedName>
        <fullName evidence="1">Uncharacterized protein</fullName>
    </submittedName>
</protein>
<keyword evidence="2" id="KW-1185">Reference proteome</keyword>
<comment type="caution">
    <text evidence="1">The sequence shown here is derived from an EMBL/GenBank/DDBJ whole genome shotgun (WGS) entry which is preliminary data.</text>
</comment>
<accession>A0A9D4DWF3</accession>
<reference evidence="1" key="2">
    <citation type="submission" date="2020-11" db="EMBL/GenBank/DDBJ databases">
        <authorList>
            <person name="McCartney M.A."/>
            <person name="Auch B."/>
            <person name="Kono T."/>
            <person name="Mallez S."/>
            <person name="Becker A."/>
            <person name="Gohl D.M."/>
            <person name="Silverstein K.A.T."/>
            <person name="Koren S."/>
            <person name="Bechman K.B."/>
            <person name="Herman A."/>
            <person name="Abrahante J.E."/>
            <person name="Garbe J."/>
        </authorList>
    </citation>
    <scope>NUCLEOTIDE SEQUENCE</scope>
    <source>
        <strain evidence="1">Duluth1</strain>
        <tissue evidence="1">Whole animal</tissue>
    </source>
</reference>
<dbReference type="EMBL" id="JAIWYP010000009">
    <property type="protein sequence ID" value="KAH3769317.1"/>
    <property type="molecule type" value="Genomic_DNA"/>
</dbReference>
<organism evidence="1 2">
    <name type="scientific">Dreissena polymorpha</name>
    <name type="common">Zebra mussel</name>
    <name type="synonym">Mytilus polymorpha</name>
    <dbReference type="NCBI Taxonomy" id="45954"/>
    <lineage>
        <taxon>Eukaryota</taxon>
        <taxon>Metazoa</taxon>
        <taxon>Spiralia</taxon>
        <taxon>Lophotrochozoa</taxon>
        <taxon>Mollusca</taxon>
        <taxon>Bivalvia</taxon>
        <taxon>Autobranchia</taxon>
        <taxon>Heteroconchia</taxon>
        <taxon>Euheterodonta</taxon>
        <taxon>Imparidentia</taxon>
        <taxon>Neoheterodontei</taxon>
        <taxon>Myida</taxon>
        <taxon>Dreissenoidea</taxon>
        <taxon>Dreissenidae</taxon>
        <taxon>Dreissena</taxon>
    </lineage>
</organism>
<reference evidence="1" key="1">
    <citation type="journal article" date="2019" name="bioRxiv">
        <title>The Genome of the Zebra Mussel, Dreissena polymorpha: A Resource for Invasive Species Research.</title>
        <authorList>
            <person name="McCartney M.A."/>
            <person name="Auch B."/>
            <person name="Kono T."/>
            <person name="Mallez S."/>
            <person name="Zhang Y."/>
            <person name="Obille A."/>
            <person name="Becker A."/>
            <person name="Abrahante J.E."/>
            <person name="Garbe J."/>
            <person name="Badalamenti J.P."/>
            <person name="Herman A."/>
            <person name="Mangelson H."/>
            <person name="Liachko I."/>
            <person name="Sullivan S."/>
            <person name="Sone E.D."/>
            <person name="Koren S."/>
            <person name="Silverstein K.A.T."/>
            <person name="Beckman K.B."/>
            <person name="Gohl D.M."/>
        </authorList>
    </citation>
    <scope>NUCLEOTIDE SEQUENCE</scope>
    <source>
        <strain evidence="1">Duluth1</strain>
        <tissue evidence="1">Whole animal</tissue>
    </source>
</reference>
<evidence type="ECO:0000313" key="2">
    <source>
        <dbReference type="Proteomes" id="UP000828390"/>
    </source>
</evidence>
<dbReference type="AlphaFoldDB" id="A0A9D4DWF3"/>
<dbReference type="Gene3D" id="2.40.10.10">
    <property type="entry name" value="Trypsin-like serine proteases"/>
    <property type="match status" value="1"/>
</dbReference>
<gene>
    <name evidence="1" type="ORF">DPMN_170567</name>
</gene>
<dbReference type="Proteomes" id="UP000828390">
    <property type="component" value="Unassembled WGS sequence"/>
</dbReference>
<proteinExistence type="predicted"/>
<dbReference type="InterPro" id="IPR043504">
    <property type="entry name" value="Peptidase_S1_PA_chymotrypsin"/>
</dbReference>
<dbReference type="InterPro" id="IPR009003">
    <property type="entry name" value="Peptidase_S1_PA"/>
</dbReference>
<evidence type="ECO:0000313" key="1">
    <source>
        <dbReference type="EMBL" id="KAH3769317.1"/>
    </source>
</evidence>
<dbReference type="SUPFAM" id="SSF50494">
    <property type="entry name" value="Trypsin-like serine proteases"/>
    <property type="match status" value="1"/>
</dbReference>
<sequence length="50" mass="5726">MVCKDENGRFKQFGVTSWGLRSNDKNAPAIYVNIIFHQEWIESITGIPLT</sequence>